<evidence type="ECO:0000256" key="9">
    <source>
        <dbReference type="ARBA" id="ARBA00023012"/>
    </source>
</evidence>
<dbReference type="SUPFAM" id="SSF55874">
    <property type="entry name" value="ATPase domain of HSP90 chaperone/DNA topoisomerase II/histidine kinase"/>
    <property type="match status" value="1"/>
</dbReference>
<evidence type="ECO:0000313" key="14">
    <source>
        <dbReference type="EMBL" id="MBC6466133.1"/>
    </source>
</evidence>
<keyword evidence="11" id="KW-0472">Membrane</keyword>
<keyword evidence="5" id="KW-0808">Transferase</keyword>
<dbReference type="PANTHER" id="PTHR45436:SF5">
    <property type="entry name" value="SENSOR HISTIDINE KINASE TRCS"/>
    <property type="match status" value="1"/>
</dbReference>
<comment type="caution">
    <text evidence="14">The sequence shown here is derived from an EMBL/GenBank/DDBJ whole genome shotgun (WGS) entry which is preliminary data.</text>
</comment>
<dbReference type="CDD" id="cd06225">
    <property type="entry name" value="HAMP"/>
    <property type="match status" value="1"/>
</dbReference>
<dbReference type="InterPro" id="IPR003594">
    <property type="entry name" value="HATPase_dom"/>
</dbReference>
<keyword evidence="6 11" id="KW-0812">Transmembrane</keyword>
<dbReference type="CDD" id="cd00082">
    <property type="entry name" value="HisKA"/>
    <property type="match status" value="1"/>
</dbReference>
<dbReference type="InterPro" id="IPR003661">
    <property type="entry name" value="HisK_dim/P_dom"/>
</dbReference>
<evidence type="ECO:0000259" key="12">
    <source>
        <dbReference type="PROSITE" id="PS50109"/>
    </source>
</evidence>
<dbReference type="Gene3D" id="3.30.565.10">
    <property type="entry name" value="Histidine kinase-like ATPase, C-terminal domain"/>
    <property type="match status" value="1"/>
</dbReference>
<comment type="subcellular location">
    <subcellularLocation>
        <location evidence="2">Cell membrane</location>
    </subcellularLocation>
</comment>
<dbReference type="PROSITE" id="PS50109">
    <property type="entry name" value="HIS_KIN"/>
    <property type="match status" value="1"/>
</dbReference>
<evidence type="ECO:0000256" key="10">
    <source>
        <dbReference type="SAM" id="MobiDB-lite"/>
    </source>
</evidence>
<evidence type="ECO:0000256" key="6">
    <source>
        <dbReference type="ARBA" id="ARBA00022692"/>
    </source>
</evidence>
<dbReference type="Gene3D" id="1.10.287.130">
    <property type="match status" value="1"/>
</dbReference>
<feature type="transmembrane region" description="Helical" evidence="11">
    <location>
        <begin position="21"/>
        <end position="42"/>
    </location>
</feature>
<dbReference type="InterPro" id="IPR005467">
    <property type="entry name" value="His_kinase_dom"/>
</dbReference>
<evidence type="ECO:0000256" key="11">
    <source>
        <dbReference type="SAM" id="Phobius"/>
    </source>
</evidence>
<keyword evidence="8 11" id="KW-1133">Transmembrane helix</keyword>
<proteinExistence type="predicted"/>
<feature type="compositionally biased region" description="Basic and acidic residues" evidence="10">
    <location>
        <begin position="391"/>
        <end position="404"/>
    </location>
</feature>
<evidence type="ECO:0000256" key="1">
    <source>
        <dbReference type="ARBA" id="ARBA00000085"/>
    </source>
</evidence>
<dbReference type="Gene3D" id="6.10.340.10">
    <property type="match status" value="1"/>
</dbReference>
<organism evidence="14 15">
    <name type="scientific">Actinomadura alba</name>
    <dbReference type="NCBI Taxonomy" id="406431"/>
    <lineage>
        <taxon>Bacteria</taxon>
        <taxon>Bacillati</taxon>
        <taxon>Actinomycetota</taxon>
        <taxon>Actinomycetes</taxon>
        <taxon>Streptosporangiales</taxon>
        <taxon>Thermomonosporaceae</taxon>
        <taxon>Actinomadura</taxon>
    </lineage>
</organism>
<comment type="catalytic activity">
    <reaction evidence="1">
        <text>ATP + protein L-histidine = ADP + protein N-phospho-L-histidine.</text>
        <dbReference type="EC" id="2.7.13.3"/>
    </reaction>
</comment>
<dbReference type="InterPro" id="IPR036097">
    <property type="entry name" value="HisK_dim/P_sf"/>
</dbReference>
<name>A0ABR7LMU5_9ACTN</name>
<dbReference type="EMBL" id="JABVEC010000007">
    <property type="protein sequence ID" value="MBC6466133.1"/>
    <property type="molecule type" value="Genomic_DNA"/>
</dbReference>
<sequence>MRRLGDALSLPRRTVRLRFTALYGSLFLLSGAGLLLIAGIVFNGSASVSQSAPTGPYAGRPVPPSSAQVQAHIERLQEQLSQAQATASRQFLVGSAVALAVMAVVSVVLGRIVAGRVLRPLRTMTAATRRISADNLHERLAVPGPADEVKALADTIDGLLERLEDAFTAQRRFVANASHELRTPLATMRASLDVAVAKPEPVPAQTIALADRLRTELDQVDRLLEGFLTLARTEHGALADHTTLSLGQVASTALAARSADLTTKGLTTRVAGGRDEAWVRGSRTLLARMVENVVDNAIRHNADGGWIRVATETDATTARLVVETGGRLLDQRQVAELGRPFHRLGADRTGSDGGSGLGLSIVAAIARAHGGTLDLRARDEGGLRVGIALPRADRAAEHPGDRPTGRTSSAGTPA</sequence>
<feature type="transmembrane region" description="Helical" evidence="11">
    <location>
        <begin position="91"/>
        <end position="114"/>
    </location>
</feature>
<evidence type="ECO:0000259" key="13">
    <source>
        <dbReference type="PROSITE" id="PS50885"/>
    </source>
</evidence>
<evidence type="ECO:0000256" key="4">
    <source>
        <dbReference type="ARBA" id="ARBA00022553"/>
    </source>
</evidence>
<keyword evidence="9" id="KW-0902">Two-component regulatory system</keyword>
<evidence type="ECO:0000256" key="7">
    <source>
        <dbReference type="ARBA" id="ARBA00022777"/>
    </source>
</evidence>
<feature type="compositionally biased region" description="Polar residues" evidence="10">
    <location>
        <begin position="405"/>
        <end position="414"/>
    </location>
</feature>
<accession>A0ABR7LMU5</accession>
<dbReference type="SMART" id="SM00388">
    <property type="entry name" value="HisKA"/>
    <property type="match status" value="1"/>
</dbReference>
<dbReference type="Pfam" id="PF00672">
    <property type="entry name" value="HAMP"/>
    <property type="match status" value="1"/>
</dbReference>
<evidence type="ECO:0000256" key="3">
    <source>
        <dbReference type="ARBA" id="ARBA00012438"/>
    </source>
</evidence>
<dbReference type="PANTHER" id="PTHR45436">
    <property type="entry name" value="SENSOR HISTIDINE KINASE YKOH"/>
    <property type="match status" value="1"/>
</dbReference>
<dbReference type="PROSITE" id="PS50885">
    <property type="entry name" value="HAMP"/>
    <property type="match status" value="1"/>
</dbReference>
<dbReference type="EC" id="2.7.13.3" evidence="3"/>
<feature type="region of interest" description="Disordered" evidence="10">
    <location>
        <begin position="390"/>
        <end position="414"/>
    </location>
</feature>
<dbReference type="Proteomes" id="UP000805614">
    <property type="component" value="Unassembled WGS sequence"/>
</dbReference>
<evidence type="ECO:0000256" key="5">
    <source>
        <dbReference type="ARBA" id="ARBA00022679"/>
    </source>
</evidence>
<protein>
    <recommendedName>
        <fullName evidence="3">histidine kinase</fullName>
        <ecNumber evidence="3">2.7.13.3</ecNumber>
    </recommendedName>
</protein>
<evidence type="ECO:0000313" key="15">
    <source>
        <dbReference type="Proteomes" id="UP000805614"/>
    </source>
</evidence>
<dbReference type="Pfam" id="PF02518">
    <property type="entry name" value="HATPase_c"/>
    <property type="match status" value="1"/>
</dbReference>
<feature type="domain" description="HAMP" evidence="13">
    <location>
        <begin position="115"/>
        <end position="168"/>
    </location>
</feature>
<dbReference type="SMART" id="SM00304">
    <property type="entry name" value="HAMP"/>
    <property type="match status" value="1"/>
</dbReference>
<gene>
    <name evidence="14" type="ORF">HKK74_11575</name>
</gene>
<dbReference type="InterPro" id="IPR003660">
    <property type="entry name" value="HAMP_dom"/>
</dbReference>
<keyword evidence="4" id="KW-0597">Phosphoprotein</keyword>
<dbReference type="SMART" id="SM00387">
    <property type="entry name" value="HATPase_c"/>
    <property type="match status" value="1"/>
</dbReference>
<feature type="domain" description="Histidine kinase" evidence="12">
    <location>
        <begin position="176"/>
        <end position="393"/>
    </location>
</feature>
<dbReference type="SUPFAM" id="SSF47384">
    <property type="entry name" value="Homodimeric domain of signal transducing histidine kinase"/>
    <property type="match status" value="1"/>
</dbReference>
<dbReference type="SUPFAM" id="SSF158472">
    <property type="entry name" value="HAMP domain-like"/>
    <property type="match status" value="1"/>
</dbReference>
<dbReference type="InterPro" id="IPR036890">
    <property type="entry name" value="HATPase_C_sf"/>
</dbReference>
<reference evidence="14 15" key="1">
    <citation type="submission" date="2020-06" db="EMBL/GenBank/DDBJ databases">
        <title>Actinomadura xiongansis sp. nov., isolated from soil of Baiyangdian.</title>
        <authorList>
            <person name="Zhang X."/>
        </authorList>
    </citation>
    <scope>NUCLEOTIDE SEQUENCE [LARGE SCALE GENOMIC DNA]</scope>
    <source>
        <strain evidence="14 15">HBUM206468</strain>
    </source>
</reference>
<dbReference type="Pfam" id="PF00512">
    <property type="entry name" value="HisKA"/>
    <property type="match status" value="1"/>
</dbReference>
<keyword evidence="15" id="KW-1185">Reference proteome</keyword>
<evidence type="ECO:0000256" key="2">
    <source>
        <dbReference type="ARBA" id="ARBA00004236"/>
    </source>
</evidence>
<dbReference type="InterPro" id="IPR050428">
    <property type="entry name" value="TCS_sensor_his_kinase"/>
</dbReference>
<keyword evidence="7" id="KW-0418">Kinase</keyword>
<evidence type="ECO:0000256" key="8">
    <source>
        <dbReference type="ARBA" id="ARBA00022989"/>
    </source>
</evidence>